<name>A0A4Z2DUL6_SCHJA</name>
<comment type="caution">
    <text evidence="1">The sequence shown here is derived from an EMBL/GenBank/DDBJ whole genome shotgun (WGS) entry which is preliminary data.</text>
</comment>
<evidence type="ECO:0000313" key="1">
    <source>
        <dbReference type="EMBL" id="TNN20241.1"/>
    </source>
</evidence>
<keyword evidence="2" id="KW-1185">Reference proteome</keyword>
<dbReference type="EMBL" id="SKCS01000029">
    <property type="protein sequence ID" value="TNN20241.1"/>
    <property type="molecule type" value="Genomic_DNA"/>
</dbReference>
<accession>A0A4Z2DUL6</accession>
<protein>
    <submittedName>
        <fullName evidence="1">Uncharacterized protein</fullName>
    </submittedName>
</protein>
<dbReference type="AlphaFoldDB" id="A0A4Z2DUL6"/>
<reference evidence="1 2" key="1">
    <citation type="submission" date="2019-03" db="EMBL/GenBank/DDBJ databases">
        <title>An improved genome assembly of the fluke Schistosoma japonicum.</title>
        <authorList>
            <person name="Hu W."/>
            <person name="Luo F."/>
            <person name="Yin M."/>
            <person name="Mo X."/>
            <person name="Sun C."/>
            <person name="Wu Q."/>
            <person name="Zhu B."/>
            <person name="Xiang M."/>
            <person name="Wang J."/>
            <person name="Wang Y."/>
            <person name="Zhang T."/>
            <person name="Xu B."/>
            <person name="Zheng H."/>
            <person name="Feng Z."/>
        </authorList>
    </citation>
    <scope>NUCLEOTIDE SEQUENCE [LARGE SCALE GENOMIC DNA]</scope>
    <source>
        <strain evidence="1">HuSjv2</strain>
        <tissue evidence="1">Worms</tissue>
    </source>
</reference>
<gene>
    <name evidence="1" type="ORF">EWB00_004520</name>
</gene>
<sequence length="68" mass="7678">MSVITSQEPNQWNTVKDMLVKWPVLEVHIQSAGIMGKCKKDLDEGMMTNVNGLWSYVGNSSIFLSLNY</sequence>
<organism evidence="1 2">
    <name type="scientific">Schistosoma japonicum</name>
    <name type="common">Blood fluke</name>
    <dbReference type="NCBI Taxonomy" id="6182"/>
    <lineage>
        <taxon>Eukaryota</taxon>
        <taxon>Metazoa</taxon>
        <taxon>Spiralia</taxon>
        <taxon>Lophotrochozoa</taxon>
        <taxon>Platyhelminthes</taxon>
        <taxon>Trematoda</taxon>
        <taxon>Digenea</taxon>
        <taxon>Strigeidida</taxon>
        <taxon>Schistosomatoidea</taxon>
        <taxon>Schistosomatidae</taxon>
        <taxon>Schistosoma</taxon>
    </lineage>
</organism>
<dbReference type="Proteomes" id="UP000311919">
    <property type="component" value="Unassembled WGS sequence"/>
</dbReference>
<proteinExistence type="predicted"/>
<evidence type="ECO:0000313" key="2">
    <source>
        <dbReference type="Proteomes" id="UP000311919"/>
    </source>
</evidence>